<gene>
    <name evidence="2" type="ORF">K489DRAFT_300185</name>
</gene>
<keyword evidence="1" id="KW-1185">Reference proteome</keyword>
<dbReference type="Proteomes" id="UP000504637">
    <property type="component" value="Unplaced"/>
</dbReference>
<dbReference type="RefSeq" id="XP_033457051.1">
    <property type="nucleotide sequence ID" value="XM_033600398.1"/>
</dbReference>
<evidence type="ECO:0000313" key="1">
    <source>
        <dbReference type="Proteomes" id="UP000504637"/>
    </source>
</evidence>
<reference evidence="2" key="1">
    <citation type="submission" date="2020-01" db="EMBL/GenBank/DDBJ databases">
        <authorList>
            <consortium name="DOE Joint Genome Institute"/>
            <person name="Haridas S."/>
            <person name="Albert R."/>
            <person name="Binder M."/>
            <person name="Bloem J."/>
            <person name="Labutti K."/>
            <person name="Salamov A."/>
            <person name="Andreopoulos B."/>
            <person name="Baker S.E."/>
            <person name="Barry K."/>
            <person name="Bills G."/>
            <person name="Bluhm B.H."/>
            <person name="Cannon C."/>
            <person name="Castanera R."/>
            <person name="Culley D.E."/>
            <person name="Daum C."/>
            <person name="Ezra D."/>
            <person name="Gonzalez J.B."/>
            <person name="Henrissat B."/>
            <person name="Kuo A."/>
            <person name="Liang C."/>
            <person name="Lipzen A."/>
            <person name="Lutzoni F."/>
            <person name="Magnuson J."/>
            <person name="Mondo S."/>
            <person name="Nolan M."/>
            <person name="Ohm R."/>
            <person name="Pangilinan J."/>
            <person name="Park H.-J."/>
            <person name="Ramirez L."/>
            <person name="Alfaro M."/>
            <person name="Sun H."/>
            <person name="Tritt A."/>
            <person name="Yoshinaga Y."/>
            <person name="Zwiers L.-H."/>
            <person name="Turgeon B.G."/>
            <person name="Goodwin S.B."/>
            <person name="Spatafora J.W."/>
            <person name="Crous P.W."/>
            <person name="Grigoriev I.V."/>
        </authorList>
    </citation>
    <scope>NUCLEOTIDE SEQUENCE</scope>
    <source>
        <strain evidence="2">CBS 342.82</strain>
    </source>
</reference>
<dbReference type="OrthoDB" id="27483at2759"/>
<dbReference type="PANTHER" id="PTHR33099">
    <property type="entry name" value="FE2OG DIOXYGENASE DOMAIN-CONTAINING PROTEIN"/>
    <property type="match status" value="1"/>
</dbReference>
<reference evidence="2" key="2">
    <citation type="submission" date="2020-04" db="EMBL/GenBank/DDBJ databases">
        <authorList>
            <consortium name="NCBI Genome Project"/>
        </authorList>
    </citation>
    <scope>NUCLEOTIDE SEQUENCE</scope>
    <source>
        <strain evidence="2">CBS 342.82</strain>
    </source>
</reference>
<dbReference type="AlphaFoldDB" id="A0A6J3LW65"/>
<organism evidence="2">
    <name type="scientific">Dissoconium aciculare CBS 342.82</name>
    <dbReference type="NCBI Taxonomy" id="1314786"/>
    <lineage>
        <taxon>Eukaryota</taxon>
        <taxon>Fungi</taxon>
        <taxon>Dikarya</taxon>
        <taxon>Ascomycota</taxon>
        <taxon>Pezizomycotina</taxon>
        <taxon>Dothideomycetes</taxon>
        <taxon>Dothideomycetidae</taxon>
        <taxon>Mycosphaerellales</taxon>
        <taxon>Dissoconiaceae</taxon>
        <taxon>Dissoconium</taxon>
    </lineage>
</organism>
<dbReference type="GeneID" id="54358198"/>
<name>A0A6J3LW65_9PEZI</name>
<proteinExistence type="predicted"/>
<evidence type="ECO:0000313" key="2">
    <source>
        <dbReference type="RefSeq" id="XP_033457051.1"/>
    </source>
</evidence>
<sequence length="237" mass="25809">IDDGSCRAGELNAEEFLSDFCPYSAGIVDTIAQVFSSSVADESSAPTSAILANLTKLSVYTGPSGCSAVHVDMPRGVHQFCSLIVALPVPHVGGELVVKRGDRRVKFDFSEGVAQNVIQWAAFYSDCELEFLTVTSGHHITLTYNLVWKSLIPTKLANLSPSTIDVHDMPLHQILSKSLISPSFFPDGRILAIVMSHNYAHTSKRCFLPQGLRGSDMTLFEICKALNLATYVRLTTD</sequence>
<reference evidence="2" key="3">
    <citation type="submission" date="2025-08" db="UniProtKB">
        <authorList>
            <consortium name="RefSeq"/>
        </authorList>
    </citation>
    <scope>IDENTIFICATION</scope>
    <source>
        <strain evidence="2">CBS 342.82</strain>
    </source>
</reference>
<dbReference type="PANTHER" id="PTHR33099:SF7">
    <property type="entry name" value="MYND-TYPE DOMAIN-CONTAINING PROTEIN"/>
    <property type="match status" value="1"/>
</dbReference>
<feature type="non-terminal residue" evidence="2">
    <location>
        <position position="1"/>
    </location>
</feature>
<accession>A0A6J3LW65</accession>
<feature type="non-terminal residue" evidence="2">
    <location>
        <position position="237"/>
    </location>
</feature>
<protein>
    <submittedName>
        <fullName evidence="2">Uncharacterized protein</fullName>
    </submittedName>
</protein>